<evidence type="ECO:0000313" key="1">
    <source>
        <dbReference type="EMBL" id="KAL2849105.1"/>
    </source>
</evidence>
<gene>
    <name evidence="1" type="ORF">BJX68DRAFT_238270</name>
</gene>
<dbReference type="RefSeq" id="XP_070898640.1">
    <property type="nucleotide sequence ID" value="XM_071040323.1"/>
</dbReference>
<reference evidence="1 2" key="1">
    <citation type="submission" date="2024-07" db="EMBL/GenBank/DDBJ databases">
        <title>Section-level genome sequencing and comparative genomics of Aspergillus sections Usti and Cavernicolus.</title>
        <authorList>
            <consortium name="Lawrence Berkeley National Laboratory"/>
            <person name="Nybo J.L."/>
            <person name="Vesth T.C."/>
            <person name="Theobald S."/>
            <person name="Frisvad J.C."/>
            <person name="Larsen T.O."/>
            <person name="Kjaerboelling I."/>
            <person name="Rothschild-Mancinelli K."/>
            <person name="Lyhne E.K."/>
            <person name="Kogle M.E."/>
            <person name="Barry K."/>
            <person name="Clum A."/>
            <person name="Na H."/>
            <person name="Ledsgaard L."/>
            <person name="Lin J."/>
            <person name="Lipzen A."/>
            <person name="Kuo A."/>
            <person name="Riley R."/>
            <person name="Mondo S."/>
            <person name="LaButti K."/>
            <person name="Haridas S."/>
            <person name="Pangalinan J."/>
            <person name="Salamov A.A."/>
            <person name="Simmons B.A."/>
            <person name="Magnuson J.K."/>
            <person name="Chen J."/>
            <person name="Drula E."/>
            <person name="Henrissat B."/>
            <person name="Wiebenga A."/>
            <person name="Lubbers R.J."/>
            <person name="Gomes A.C."/>
            <person name="Macurrencykelacurrency M.R."/>
            <person name="Stajich J."/>
            <person name="Grigoriev I.V."/>
            <person name="Mortensen U.H."/>
            <person name="De vries R.P."/>
            <person name="Baker S.E."/>
            <person name="Andersen M.R."/>
        </authorList>
    </citation>
    <scope>NUCLEOTIDE SEQUENCE [LARGE SCALE GENOMIC DNA]</scope>
    <source>
        <strain evidence="1 2">CBS 756.74</strain>
    </source>
</reference>
<dbReference type="EMBL" id="JBFXLR010000024">
    <property type="protein sequence ID" value="KAL2849105.1"/>
    <property type="molecule type" value="Genomic_DNA"/>
</dbReference>
<sequence>MSMSTTLLYRDWRDEPRYIDATYRDLCRCCTVLDWLSQHWTNTCSVAKLATG</sequence>
<protein>
    <submittedName>
        <fullName evidence="1">Uncharacterized protein</fullName>
    </submittedName>
</protein>
<name>A0ABR4K9Y7_9EURO</name>
<keyword evidence="2" id="KW-1185">Reference proteome</keyword>
<accession>A0ABR4K9Y7</accession>
<evidence type="ECO:0000313" key="2">
    <source>
        <dbReference type="Proteomes" id="UP001610444"/>
    </source>
</evidence>
<organism evidence="1 2">
    <name type="scientific">Aspergillus pseudodeflectus</name>
    <dbReference type="NCBI Taxonomy" id="176178"/>
    <lineage>
        <taxon>Eukaryota</taxon>
        <taxon>Fungi</taxon>
        <taxon>Dikarya</taxon>
        <taxon>Ascomycota</taxon>
        <taxon>Pezizomycotina</taxon>
        <taxon>Eurotiomycetes</taxon>
        <taxon>Eurotiomycetidae</taxon>
        <taxon>Eurotiales</taxon>
        <taxon>Aspergillaceae</taxon>
        <taxon>Aspergillus</taxon>
        <taxon>Aspergillus subgen. Nidulantes</taxon>
    </lineage>
</organism>
<comment type="caution">
    <text evidence="1">The sequence shown here is derived from an EMBL/GenBank/DDBJ whole genome shotgun (WGS) entry which is preliminary data.</text>
</comment>
<dbReference type="Proteomes" id="UP001610444">
    <property type="component" value="Unassembled WGS sequence"/>
</dbReference>
<dbReference type="GeneID" id="98155487"/>
<proteinExistence type="predicted"/>